<dbReference type="PANTHER" id="PTHR33377">
    <property type="entry name" value="OS10G0134700 PROTEIN-RELATED"/>
    <property type="match status" value="1"/>
</dbReference>
<keyword evidence="2" id="KW-1185">Reference proteome</keyword>
<accession>A0A811MH98</accession>
<dbReference type="AlphaFoldDB" id="A0A811MH98"/>
<dbReference type="OrthoDB" id="593438at2759"/>
<evidence type="ECO:0000313" key="2">
    <source>
        <dbReference type="Proteomes" id="UP000604825"/>
    </source>
</evidence>
<dbReference type="Proteomes" id="UP000604825">
    <property type="component" value="Unassembled WGS sequence"/>
</dbReference>
<comment type="caution">
    <text evidence="1">The sequence shown here is derived from an EMBL/GenBank/DDBJ whole genome shotgun (WGS) entry which is preliminary data.</text>
</comment>
<organism evidence="1 2">
    <name type="scientific">Miscanthus lutarioriparius</name>
    <dbReference type="NCBI Taxonomy" id="422564"/>
    <lineage>
        <taxon>Eukaryota</taxon>
        <taxon>Viridiplantae</taxon>
        <taxon>Streptophyta</taxon>
        <taxon>Embryophyta</taxon>
        <taxon>Tracheophyta</taxon>
        <taxon>Spermatophyta</taxon>
        <taxon>Magnoliopsida</taxon>
        <taxon>Liliopsida</taxon>
        <taxon>Poales</taxon>
        <taxon>Poaceae</taxon>
        <taxon>PACMAD clade</taxon>
        <taxon>Panicoideae</taxon>
        <taxon>Andropogonodae</taxon>
        <taxon>Andropogoneae</taxon>
        <taxon>Saccharinae</taxon>
        <taxon>Miscanthus</taxon>
    </lineage>
</organism>
<sequence length="365" mass="40363">MGGEAGEAGASPDEGSQTVVEEADARYISNSGMLMQLKILSEAMYQGYHALDTLRFQPQHEVSDSSISFCSSTRLKCPRTVLASVKKDKVHATLENLETAVANISEFVVLLCGCDERLSRRPYDAYLYIGNFMFGRHAEKQKLLNFLLQPNPSDDHAPPPVLPSIGALAAGKKTLVAHVCADEREFWYLFKNLAFGSADPAEHPRLVHIAEGFAKELHQGGSLVTANALADVLRSNLNAQFWLSILNKCRKVIEKNLIAYGQRPNLLFEQGREVDLTDFVLSPVINPLRVLPCTSSALTKTELPKVAFGELLLDPSVRPKGEFGLLTWESRLPPHTSFIHFVPNCTQDMPQGHSLSGRKRHTVPF</sequence>
<dbReference type="EMBL" id="CAJGYO010000001">
    <property type="protein sequence ID" value="CAD6204726.1"/>
    <property type="molecule type" value="Genomic_DNA"/>
</dbReference>
<protein>
    <submittedName>
        <fullName evidence="1">Uncharacterized protein</fullName>
    </submittedName>
</protein>
<reference evidence="1" key="1">
    <citation type="submission" date="2020-10" db="EMBL/GenBank/DDBJ databases">
        <authorList>
            <person name="Han B."/>
            <person name="Lu T."/>
            <person name="Zhao Q."/>
            <person name="Huang X."/>
            <person name="Zhao Y."/>
        </authorList>
    </citation>
    <scope>NUCLEOTIDE SEQUENCE</scope>
</reference>
<evidence type="ECO:0000313" key="1">
    <source>
        <dbReference type="EMBL" id="CAD6204726.1"/>
    </source>
</evidence>
<name>A0A811MH98_9POAL</name>
<dbReference type="PANTHER" id="PTHR33377:SF16">
    <property type="entry name" value="RX N-TERMINAL DOMAIN-CONTAINING PROTEIN"/>
    <property type="match status" value="1"/>
</dbReference>
<proteinExistence type="predicted"/>
<gene>
    <name evidence="1" type="ORF">NCGR_LOCUS2719</name>
</gene>